<dbReference type="KEGG" id="pco:PHACADRAFT_211755"/>
<dbReference type="InterPro" id="IPR017441">
    <property type="entry name" value="Protein_kinase_ATP_BS"/>
</dbReference>
<name>K5WQ85_PHACS</name>
<gene>
    <name evidence="7" type="ORF">PHACADRAFT_211755</name>
</gene>
<evidence type="ECO:0000313" key="7">
    <source>
        <dbReference type="EMBL" id="EKM52507.1"/>
    </source>
</evidence>
<dbReference type="PRINTS" id="PR00109">
    <property type="entry name" value="TYRKINASE"/>
</dbReference>
<dbReference type="STRING" id="650164.K5WQ85"/>
<feature type="compositionally biased region" description="Low complexity" evidence="5">
    <location>
        <begin position="1"/>
        <end position="10"/>
    </location>
</feature>
<evidence type="ECO:0000256" key="5">
    <source>
        <dbReference type="SAM" id="MobiDB-lite"/>
    </source>
</evidence>
<dbReference type="Pfam" id="PF07714">
    <property type="entry name" value="PK_Tyr_Ser-Thr"/>
    <property type="match status" value="1"/>
</dbReference>
<dbReference type="GO" id="GO:0004674">
    <property type="term" value="F:protein serine/threonine kinase activity"/>
    <property type="evidence" value="ECO:0007669"/>
    <property type="project" value="UniProtKB-KW"/>
</dbReference>
<dbReference type="PROSITE" id="PS00107">
    <property type="entry name" value="PROTEIN_KINASE_ATP"/>
    <property type="match status" value="1"/>
</dbReference>
<feature type="domain" description="Protein kinase" evidence="6">
    <location>
        <begin position="910"/>
        <end position="1183"/>
    </location>
</feature>
<dbReference type="PANTHER" id="PTHR44329">
    <property type="entry name" value="SERINE/THREONINE-PROTEIN KINASE TNNI3K-RELATED"/>
    <property type="match status" value="1"/>
</dbReference>
<keyword evidence="1" id="KW-0723">Serine/threonine-protein kinase</keyword>
<feature type="region of interest" description="Disordered" evidence="5">
    <location>
        <begin position="1218"/>
        <end position="1346"/>
    </location>
</feature>
<feature type="compositionally biased region" description="Polar residues" evidence="5">
    <location>
        <begin position="266"/>
        <end position="280"/>
    </location>
</feature>
<keyword evidence="8" id="KW-1185">Reference proteome</keyword>
<dbReference type="Proteomes" id="UP000008370">
    <property type="component" value="Unassembled WGS sequence"/>
</dbReference>
<proteinExistence type="predicted"/>
<feature type="compositionally biased region" description="Low complexity" evidence="5">
    <location>
        <begin position="100"/>
        <end position="114"/>
    </location>
</feature>
<dbReference type="InterPro" id="IPR001245">
    <property type="entry name" value="Ser-Thr/Tyr_kinase_cat_dom"/>
</dbReference>
<dbReference type="InterPro" id="IPR011009">
    <property type="entry name" value="Kinase-like_dom_sf"/>
</dbReference>
<feature type="compositionally biased region" description="Polar residues" evidence="5">
    <location>
        <begin position="64"/>
        <end position="81"/>
    </location>
</feature>
<reference evidence="7 8" key="1">
    <citation type="journal article" date="2012" name="BMC Genomics">
        <title>Comparative genomics of the white-rot fungi, Phanerochaete carnosa and P. chrysosporium, to elucidate the genetic basis of the distinct wood types they colonize.</title>
        <authorList>
            <person name="Suzuki H."/>
            <person name="MacDonald J."/>
            <person name="Syed K."/>
            <person name="Salamov A."/>
            <person name="Hori C."/>
            <person name="Aerts A."/>
            <person name="Henrissat B."/>
            <person name="Wiebenga A."/>
            <person name="vanKuyk P.A."/>
            <person name="Barry K."/>
            <person name="Lindquist E."/>
            <person name="LaButti K."/>
            <person name="Lapidus A."/>
            <person name="Lucas S."/>
            <person name="Coutinho P."/>
            <person name="Gong Y."/>
            <person name="Samejima M."/>
            <person name="Mahadevan R."/>
            <person name="Abou-Zaid M."/>
            <person name="de Vries R.P."/>
            <person name="Igarashi K."/>
            <person name="Yadav J.S."/>
            <person name="Grigoriev I.V."/>
            <person name="Master E.R."/>
        </authorList>
    </citation>
    <scope>NUCLEOTIDE SEQUENCE [LARGE SCALE GENOMIC DNA]</scope>
    <source>
        <strain evidence="7 8">HHB-10118-sp</strain>
    </source>
</reference>
<dbReference type="SUPFAM" id="SSF56112">
    <property type="entry name" value="Protein kinase-like (PK-like)"/>
    <property type="match status" value="1"/>
</dbReference>
<feature type="region of interest" description="Disordered" evidence="5">
    <location>
        <begin position="844"/>
        <end position="869"/>
    </location>
</feature>
<dbReference type="EMBL" id="JH930475">
    <property type="protein sequence ID" value="EKM52507.1"/>
    <property type="molecule type" value="Genomic_DNA"/>
</dbReference>
<dbReference type="RefSeq" id="XP_007398850.1">
    <property type="nucleotide sequence ID" value="XM_007398788.1"/>
</dbReference>
<sequence length="1614" mass="176644">MSSAASGGASTDDPVPKKQSKGDKDKDAAKTKPVSSPTTKPSFLQTIASFGSSSSTNRSSKQSGLRTSSRPQPGSIQSPTEAKSRHPAASNSMPPPPPLSTSHSSSSSPGSTPTLHNATLPPALHSKSDPTLETVSPLSPRVSVTPPQRDHSPAAHATTAGTSENIPGAGRTHHRGQSTSTIRLDGSPKGSVSSLTVGAPPMTRIISNPLPQPTSRASSPARGAGRGRAMSLSTTERPAPGGGRNRSREESGSRSARSPLHGLAMSWSTFRSTSQPNSPASVRHATADTLPPNSAGADPDAEKKFWWHLRPETPRPWFDDGEQDEQAHDAKVAAAASRDAQSVFAYQVSSGASGSATPRDRASLWHRKGSVPSEQSEGWMRTKRRIEAVTSAVLGSEVVDMALAGAHEALEIGSEVLQFAPVVGLAEAARVLLNIWNAVQLVEFNRLQCLRLAERCANILFAIKQEIEEADRLSNTGSPKADTPPGSPSKQPKLKYSPRIGGNDSPKHKGEAQLPETSSAGSVTLGLVGNQLKEPLIRLIEAFYQVLEFLNRQNRRPFLKRYLKRDEIQRDLFMCDTALNDAMYMFELGIQVRILEQVLRAEKQQQDHTNMVLDHIMHTPPYGSGQLPPYQSPRSYAAAMNISPIADSRMFSEHDARHASSGDGLLLQGIDTSQAGKSLESLGLDIAPIDDELDHHPLEAPLEPPIPSRPQIPTTVPTTEPQIHSTLAELTNWQNVHDNIRDLADLRQMLRRARDDDAEMARLLQVRPEEAPEALKALQRALEDEIAREERQRLTSVQEGSSGISGEDASVGSLQGIIDGVVGRRNSKESLEVLNANLSRRTDFVDSRRSSTSQASTSSTAARTSSGAHDTLDREFMESVKDSLVRLSFASGRSAVALSLPSWTITRYEVDLEKHVGHGSFSEVWRGRYRGRTVAVKVLQSWTPKDMFVREVHVWNALRHPNILEMVGASAIEPPSVPGTPILPWFIVSRYFRRGSIVKWLQHLSTREWQRMLDDAMGKGVLRMMHEIVLGMEYLHKSGILHGDLKCANVLVNDHRHCIISDFGQSEMKSEMHRLSGQKTLKGGTLRWQAPELMAGQSKLTHEVDIYAFAVSCYEILTKGEVPWPNANDSSIRHFILNQNLRPELPPLRSWSNQLTDIIHQCWAFEPSDRPCFTDLNVKIAALRKQYGWSGVEQLEHGESEEEQGWLDWIDELDREKGYKSPPLAPNVPLHHPDIIEVDEPSDSSGSYRTAHASTPERTTTDASSRPSSMRTSMSAPQGGAPSAVPGQAEPSSHSVPGHVPPSGPPTIYAPTPSRQSSQPLSSSDGDSAHLLDMMNSPSPEPADPRVVEMRNERRYRMILQHEFHPSLSLPLWSPSPVKVGAVGYHQKPEGAFVTLFDAFRPLDTSGGRTVGMPSLAGYGYVTVSEQKTEKRNPAQRAFDHIHGIVSRKGVSRRYASPLRTGHKTAHLFAESTLYRYVADPDLSAPRKWFHANVEQILEIYGTEHALQKEDLMLVIGTLDAADYALFVSHNHPDGEVDLEVFAKAIPGEAWGKFTTTTDLSASIGPQYSLSGENTPRVDSGSKVSLVKKPGEPWDTVLLAKLRFPTDKEEPTSL</sequence>
<feature type="compositionally biased region" description="Low complexity" evidence="5">
    <location>
        <begin position="49"/>
        <end position="63"/>
    </location>
</feature>
<dbReference type="InterPro" id="IPR008271">
    <property type="entry name" value="Ser/Thr_kinase_AS"/>
</dbReference>
<feature type="compositionally biased region" description="Low complexity" evidence="5">
    <location>
        <begin position="850"/>
        <end position="866"/>
    </location>
</feature>
<feature type="region of interest" description="Disordered" evidence="5">
    <location>
        <begin position="1"/>
        <end position="300"/>
    </location>
</feature>
<protein>
    <recommendedName>
        <fullName evidence="6">Protein kinase domain-containing protein</fullName>
    </recommendedName>
</protein>
<feature type="binding site" evidence="4">
    <location>
        <position position="937"/>
    </location>
    <ligand>
        <name>ATP</name>
        <dbReference type="ChEBI" id="CHEBI:30616"/>
    </ligand>
</feature>
<accession>K5WQ85</accession>
<keyword evidence="2 4" id="KW-0547">Nucleotide-binding</keyword>
<dbReference type="Gene3D" id="1.10.510.10">
    <property type="entry name" value="Transferase(Phosphotransferase) domain 1"/>
    <property type="match status" value="1"/>
</dbReference>
<keyword evidence="1" id="KW-0418">Kinase</keyword>
<dbReference type="PROSITE" id="PS50011">
    <property type="entry name" value="PROTEIN_KINASE_DOM"/>
    <property type="match status" value="1"/>
</dbReference>
<feature type="region of interest" description="Disordered" evidence="5">
    <location>
        <begin position="472"/>
        <end position="517"/>
    </location>
</feature>
<dbReference type="GeneID" id="18913147"/>
<evidence type="ECO:0000313" key="8">
    <source>
        <dbReference type="Proteomes" id="UP000008370"/>
    </source>
</evidence>
<dbReference type="GO" id="GO:0005524">
    <property type="term" value="F:ATP binding"/>
    <property type="evidence" value="ECO:0007669"/>
    <property type="project" value="UniProtKB-UniRule"/>
</dbReference>
<evidence type="ECO:0000256" key="3">
    <source>
        <dbReference type="ARBA" id="ARBA00022840"/>
    </source>
</evidence>
<dbReference type="InParanoid" id="K5WQ85"/>
<organism evidence="7 8">
    <name type="scientific">Phanerochaete carnosa (strain HHB-10118-sp)</name>
    <name type="common">White-rot fungus</name>
    <name type="synonym">Peniophora carnosa</name>
    <dbReference type="NCBI Taxonomy" id="650164"/>
    <lineage>
        <taxon>Eukaryota</taxon>
        <taxon>Fungi</taxon>
        <taxon>Dikarya</taxon>
        <taxon>Basidiomycota</taxon>
        <taxon>Agaricomycotina</taxon>
        <taxon>Agaricomycetes</taxon>
        <taxon>Polyporales</taxon>
        <taxon>Phanerochaetaceae</taxon>
        <taxon>Phanerochaete</taxon>
    </lineage>
</organism>
<feature type="compositionally biased region" description="Basic and acidic residues" evidence="5">
    <location>
        <begin position="14"/>
        <end position="30"/>
    </location>
</feature>
<keyword evidence="1" id="KW-0808">Transferase</keyword>
<dbReference type="CDD" id="cd21037">
    <property type="entry name" value="MLKL_NTD"/>
    <property type="match status" value="1"/>
</dbReference>
<dbReference type="OrthoDB" id="1668230at2759"/>
<dbReference type="SMART" id="SM00220">
    <property type="entry name" value="S_TKc"/>
    <property type="match status" value="1"/>
</dbReference>
<evidence type="ECO:0000256" key="4">
    <source>
        <dbReference type="PROSITE-ProRule" id="PRU10141"/>
    </source>
</evidence>
<feature type="compositionally biased region" description="Low complexity" evidence="5">
    <location>
        <begin position="1313"/>
        <end position="1326"/>
    </location>
</feature>
<keyword evidence="3 4" id="KW-0067">ATP-binding</keyword>
<dbReference type="InterPro" id="IPR000719">
    <property type="entry name" value="Prot_kinase_dom"/>
</dbReference>
<evidence type="ECO:0000256" key="1">
    <source>
        <dbReference type="ARBA" id="ARBA00022527"/>
    </source>
</evidence>
<dbReference type="PROSITE" id="PS00108">
    <property type="entry name" value="PROTEIN_KINASE_ST"/>
    <property type="match status" value="1"/>
</dbReference>
<evidence type="ECO:0000259" key="6">
    <source>
        <dbReference type="PROSITE" id="PS50011"/>
    </source>
</evidence>
<dbReference type="HOGENOM" id="CLU_001450_0_0_1"/>
<feature type="compositionally biased region" description="Low complexity" evidence="5">
    <location>
        <begin position="1263"/>
        <end position="1277"/>
    </location>
</feature>
<dbReference type="Gene3D" id="3.30.200.20">
    <property type="entry name" value="Phosphorylase Kinase, domain 1"/>
    <property type="match status" value="1"/>
</dbReference>
<dbReference type="InterPro" id="IPR059179">
    <property type="entry name" value="MLKL-like_MCAfunc"/>
</dbReference>
<feature type="compositionally biased region" description="Polar residues" evidence="5">
    <location>
        <begin position="33"/>
        <end position="48"/>
    </location>
</feature>
<dbReference type="InterPro" id="IPR051681">
    <property type="entry name" value="Ser/Thr_Kinases-Pseudokinases"/>
</dbReference>
<evidence type="ECO:0000256" key="2">
    <source>
        <dbReference type="ARBA" id="ARBA00022741"/>
    </source>
</evidence>
<feature type="compositionally biased region" description="Polar residues" evidence="5">
    <location>
        <begin position="1243"/>
        <end position="1262"/>
    </location>
</feature>